<proteinExistence type="predicted"/>
<accession>A0AAQ0KJY0</accession>
<sequence>MLYTHAKFSIQGYVGAIREVGKTLKIRISDTESWKDRDTGERKERVSWNTVTLFERTPGFAYIKENLRKGDLVTVEGKLSESSYEKDGHQVYETTLAADLFAIIPTGRAE</sequence>
<dbReference type="InterPro" id="IPR012340">
    <property type="entry name" value="NA-bd_OB-fold"/>
</dbReference>
<evidence type="ECO:0000313" key="4">
    <source>
        <dbReference type="Proteomes" id="UP000256794"/>
    </source>
</evidence>
<dbReference type="Gene3D" id="2.40.50.140">
    <property type="entry name" value="Nucleic acid-binding proteins"/>
    <property type="match status" value="1"/>
</dbReference>
<dbReference type="EMBL" id="QUMX01000037">
    <property type="protein sequence ID" value="REG35232.1"/>
    <property type="molecule type" value="Genomic_DNA"/>
</dbReference>
<dbReference type="SUPFAM" id="SSF50249">
    <property type="entry name" value="Nucleic acid-binding proteins"/>
    <property type="match status" value="1"/>
</dbReference>
<evidence type="ECO:0000256" key="1">
    <source>
        <dbReference type="ARBA" id="ARBA00023125"/>
    </source>
</evidence>
<evidence type="ECO:0000313" key="3">
    <source>
        <dbReference type="EMBL" id="REG35232.1"/>
    </source>
</evidence>
<keyword evidence="1 2" id="KW-0238">DNA-binding</keyword>
<protein>
    <submittedName>
        <fullName evidence="3">Single-strand DNA-binding protein</fullName>
    </submittedName>
</protein>
<keyword evidence="4" id="KW-1185">Reference proteome</keyword>
<gene>
    <name evidence="3" type="ORF">ATH84_103744</name>
</gene>
<name>A0AAQ0KJY0_PARVE</name>
<dbReference type="AlphaFoldDB" id="A0AAQ0KJY0"/>
<organism evidence="3 4">
    <name type="scientific">Paracoccus versutus</name>
    <name type="common">Thiobacillus versutus</name>
    <dbReference type="NCBI Taxonomy" id="34007"/>
    <lineage>
        <taxon>Bacteria</taxon>
        <taxon>Pseudomonadati</taxon>
        <taxon>Pseudomonadota</taxon>
        <taxon>Alphaproteobacteria</taxon>
        <taxon>Rhodobacterales</taxon>
        <taxon>Paracoccaceae</taxon>
        <taxon>Paracoccus</taxon>
    </lineage>
</organism>
<dbReference type="Pfam" id="PF00436">
    <property type="entry name" value="SSB"/>
    <property type="match status" value="1"/>
</dbReference>
<comment type="caution">
    <text evidence="3">The sequence shown here is derived from an EMBL/GenBank/DDBJ whole genome shotgun (WGS) entry which is preliminary data.</text>
</comment>
<dbReference type="InterPro" id="IPR000424">
    <property type="entry name" value="Primosome_PriB/ssb"/>
</dbReference>
<dbReference type="Proteomes" id="UP000256794">
    <property type="component" value="Unassembled WGS sequence"/>
</dbReference>
<dbReference type="GO" id="GO:0003697">
    <property type="term" value="F:single-stranded DNA binding"/>
    <property type="evidence" value="ECO:0007669"/>
    <property type="project" value="InterPro"/>
</dbReference>
<evidence type="ECO:0000256" key="2">
    <source>
        <dbReference type="PROSITE-ProRule" id="PRU00252"/>
    </source>
</evidence>
<reference evidence="3 4" key="1">
    <citation type="submission" date="2018-08" db="EMBL/GenBank/DDBJ databases">
        <title>Genomic Encyclopedia of Archaeal and Bacterial Type Strains, Phase II (KMG-II): from individual species to whole genera.</title>
        <authorList>
            <person name="Goeker M."/>
        </authorList>
    </citation>
    <scope>NUCLEOTIDE SEQUENCE [LARGE SCALE GENOMIC DNA]</scope>
    <source>
        <strain evidence="3 4">DSM 582</strain>
    </source>
</reference>
<dbReference type="PROSITE" id="PS50935">
    <property type="entry name" value="SSB"/>
    <property type="match status" value="1"/>
</dbReference>
<dbReference type="RefSeq" id="WP_116171251.1">
    <property type="nucleotide sequence ID" value="NZ_CP035285.1"/>
</dbReference>